<organism evidence="17 18">
    <name type="scientific">Corynebacterium pseudokroppenstedtii</name>
    <dbReference type="NCBI Taxonomy" id="2804917"/>
    <lineage>
        <taxon>Bacteria</taxon>
        <taxon>Bacillati</taxon>
        <taxon>Actinomycetota</taxon>
        <taxon>Actinomycetes</taxon>
        <taxon>Mycobacteriales</taxon>
        <taxon>Corynebacteriaceae</taxon>
        <taxon>Corynebacterium</taxon>
    </lineage>
</organism>
<evidence type="ECO:0000259" key="16">
    <source>
        <dbReference type="PROSITE" id="PS51104"/>
    </source>
</evidence>
<dbReference type="CDD" id="cd05569">
    <property type="entry name" value="PTS_IIB_fructose"/>
    <property type="match status" value="1"/>
</dbReference>
<keyword evidence="4" id="KW-0597">Phosphoprotein</keyword>
<name>A0AAU0PV23_9CORY</name>
<feature type="transmembrane region" description="Helical" evidence="13">
    <location>
        <begin position="517"/>
        <end position="540"/>
    </location>
</feature>
<dbReference type="GO" id="GO:0009401">
    <property type="term" value="P:phosphoenolpyruvate-dependent sugar phosphotransferase system"/>
    <property type="evidence" value="ECO:0007669"/>
    <property type="project" value="UniProtKB-KW"/>
</dbReference>
<dbReference type="Gene3D" id="3.40.930.10">
    <property type="entry name" value="Mannitol-specific EII, Chain A"/>
    <property type="match status" value="1"/>
</dbReference>
<feature type="compositionally biased region" description="Low complexity" evidence="12">
    <location>
        <begin position="204"/>
        <end position="224"/>
    </location>
</feature>
<proteinExistence type="predicted"/>
<feature type="transmembrane region" description="Helical" evidence="13">
    <location>
        <begin position="434"/>
        <end position="463"/>
    </location>
</feature>
<dbReference type="Pfam" id="PF02302">
    <property type="entry name" value="PTS_IIB"/>
    <property type="match status" value="1"/>
</dbReference>
<dbReference type="InterPro" id="IPR003501">
    <property type="entry name" value="PTS_EIIB_2/3"/>
</dbReference>
<dbReference type="NCBIfam" id="TIGR01427">
    <property type="entry name" value="PTS_IIC_fructo"/>
    <property type="match status" value="1"/>
</dbReference>
<evidence type="ECO:0000256" key="3">
    <source>
        <dbReference type="ARBA" id="ARBA00022475"/>
    </source>
</evidence>
<keyword evidence="18" id="KW-1185">Reference proteome</keyword>
<dbReference type="GO" id="GO:0090563">
    <property type="term" value="F:protein-phosphocysteine-sugar phosphotransferase activity"/>
    <property type="evidence" value="ECO:0007669"/>
    <property type="project" value="TreeGrafter"/>
</dbReference>
<evidence type="ECO:0000259" key="15">
    <source>
        <dbReference type="PROSITE" id="PS51099"/>
    </source>
</evidence>
<feature type="region of interest" description="Disordered" evidence="12">
    <location>
        <begin position="734"/>
        <end position="755"/>
    </location>
</feature>
<dbReference type="GO" id="GO:0005351">
    <property type="term" value="F:carbohydrate:proton symporter activity"/>
    <property type="evidence" value="ECO:0007669"/>
    <property type="project" value="InterPro"/>
</dbReference>
<dbReference type="CDD" id="cd00211">
    <property type="entry name" value="PTS_IIA_fru"/>
    <property type="match status" value="1"/>
</dbReference>
<sequence>MTSSSGSGSTPNKPTQKETAPAEGTQANSSEPPVITPELIMLDVAPGDTKEAVIKALASHATVAGRADDAEGLTSDALTRESKSATGVPGGVAIPHCRTSHVEVPTLTFARLSKPVDFGSADGPADLVFLISAPMGGGKAHLRILSKLARSLVKASFRDSLREASDEKDAAQRILDTLAAKPKKKSASTASANKSADAAAAGSAAGSTPVGAAGASAHSADSSGNAGGSGQAVTHLVAITACPTGIAHTYMAADSLSQTADARDDVEITVETQGSSGVTPLPSEVIKNADAVIFATDVGVKDRERFAGKPVIESGVKRAIDEPAVMIDEAIAASKDPHARRVKGKASSSAESSQEEGEGLGWGKRIQQALMTGVSYMIPFVAAGGLLMALAFVLSGADIAKVYETVVNHNALWNLPGQHITVDGETYNFSQAPLLIYLGAVSAYVGTLGMNFLVSALSGYIAYALGGRPGIAPGFIGGAVSVAVGAGFIGGLFTGLIAGLIAMWFNTLNPPRWLAGLMPVVIIPLVDSLITGFAMFILLGRPIASLMDALQHGLNSMSGSSAVLLGIILGLMMCFDLGGPINKAAYLFATAGLNVDDPASLKIMAAVMITGMVPPLALALATTLRPKLFNKAEQENGKAAWLLGLSFISEGAIPFAAADPLRVIPATMLGGAVSGAISMAAGVELMAPHGGVFVILAVTHVLMFFVSLVVGVVIAAAGVIALKTWWPVKTRDAAKSPASSAPSAQNKEVSAKTTA</sequence>
<feature type="region of interest" description="Disordered" evidence="12">
    <location>
        <begin position="336"/>
        <end position="359"/>
    </location>
</feature>
<dbReference type="InterPro" id="IPR004715">
    <property type="entry name" value="PTS_IIA_fruc"/>
</dbReference>
<reference evidence="17 18" key="1">
    <citation type="submission" date="2023-10" db="EMBL/GenBank/DDBJ databases">
        <title>complete genome sequence of Corynebacterium pseudokroppenstedtii P15-C1.</title>
        <authorList>
            <person name="Bruggemann H."/>
            <person name="Poehlein A."/>
        </authorList>
    </citation>
    <scope>NUCLEOTIDE SEQUENCE [LARGE SCALE GENOMIC DNA]</scope>
    <source>
        <strain evidence="17 18">P15_C1</strain>
    </source>
</reference>
<dbReference type="PANTHER" id="PTHR30505:SF0">
    <property type="entry name" value="FRUCTOSE-LIKE PTS SYSTEM EIIBC COMPONENT-RELATED"/>
    <property type="match status" value="1"/>
</dbReference>
<keyword evidence="7" id="KW-0598">Phosphotransferase system</keyword>
<feature type="transmembrane region" description="Helical" evidence="13">
    <location>
        <begin position="561"/>
        <end position="581"/>
    </location>
</feature>
<dbReference type="InterPro" id="IPR036095">
    <property type="entry name" value="PTS_EIIB-like_sf"/>
</dbReference>
<feature type="region of interest" description="Disordered" evidence="12">
    <location>
        <begin position="1"/>
        <end position="35"/>
    </location>
</feature>
<dbReference type="InterPro" id="IPR003353">
    <property type="entry name" value="PTS_IIB_fruc"/>
</dbReference>
<dbReference type="InterPro" id="IPR006327">
    <property type="entry name" value="PTS_IIC_fruc"/>
</dbReference>
<dbReference type="Gene3D" id="3.40.50.2300">
    <property type="match status" value="1"/>
</dbReference>
<dbReference type="NCBIfam" id="TIGR00848">
    <property type="entry name" value="fruA"/>
    <property type="match status" value="1"/>
</dbReference>
<dbReference type="PROSITE" id="PS51094">
    <property type="entry name" value="PTS_EIIA_TYPE_2"/>
    <property type="match status" value="1"/>
</dbReference>
<keyword evidence="10 13" id="KW-1133">Transmembrane helix</keyword>
<evidence type="ECO:0000256" key="2">
    <source>
        <dbReference type="ARBA" id="ARBA00022448"/>
    </source>
</evidence>
<protein>
    <submittedName>
        <fullName evidence="17">Fructose-specific PTS transporter subunit EIIC</fullName>
    </submittedName>
</protein>
<keyword evidence="5" id="KW-0762">Sugar transport</keyword>
<dbReference type="GO" id="GO:0016301">
    <property type="term" value="F:kinase activity"/>
    <property type="evidence" value="ECO:0007669"/>
    <property type="project" value="UniProtKB-KW"/>
</dbReference>
<dbReference type="InterPro" id="IPR002178">
    <property type="entry name" value="PTS_EIIA_type-2_dom"/>
</dbReference>
<dbReference type="GO" id="GO:0022877">
    <property type="term" value="F:protein-N(PI)-phosphohistidine-fructose phosphotransferase system transporter activity"/>
    <property type="evidence" value="ECO:0007669"/>
    <property type="project" value="InterPro"/>
</dbReference>
<evidence type="ECO:0000259" key="14">
    <source>
        <dbReference type="PROSITE" id="PS51094"/>
    </source>
</evidence>
<dbReference type="NCBIfam" id="TIGR00829">
    <property type="entry name" value="FRU"/>
    <property type="match status" value="1"/>
</dbReference>
<keyword evidence="6" id="KW-0808">Transferase</keyword>
<comment type="subcellular location">
    <subcellularLocation>
        <location evidence="1">Cell inner membrane</location>
        <topology evidence="1">Multi-pass membrane protein</topology>
    </subcellularLocation>
</comment>
<feature type="compositionally biased region" description="Polar residues" evidence="12">
    <location>
        <begin position="1"/>
        <end position="18"/>
    </location>
</feature>
<keyword evidence="9" id="KW-0418">Kinase</keyword>
<keyword evidence="8 13" id="KW-0812">Transmembrane</keyword>
<feature type="domain" description="PTS EIIC type-2" evidence="16">
    <location>
        <begin position="366"/>
        <end position="725"/>
    </location>
</feature>
<evidence type="ECO:0000256" key="7">
    <source>
        <dbReference type="ARBA" id="ARBA00022683"/>
    </source>
</evidence>
<dbReference type="Pfam" id="PF00359">
    <property type="entry name" value="PTS_EIIA_2"/>
    <property type="match status" value="1"/>
</dbReference>
<evidence type="ECO:0000256" key="1">
    <source>
        <dbReference type="ARBA" id="ARBA00004429"/>
    </source>
</evidence>
<evidence type="ECO:0000256" key="6">
    <source>
        <dbReference type="ARBA" id="ARBA00022679"/>
    </source>
</evidence>
<feature type="transmembrane region" description="Helical" evidence="13">
    <location>
        <begin position="692"/>
        <end position="722"/>
    </location>
</feature>
<keyword evidence="3" id="KW-1003">Cell membrane</keyword>
<dbReference type="PROSITE" id="PS51104">
    <property type="entry name" value="PTS_EIIC_TYPE_2"/>
    <property type="match status" value="1"/>
</dbReference>
<feature type="compositionally biased region" description="Low complexity" evidence="12">
    <location>
        <begin position="735"/>
        <end position="744"/>
    </location>
</feature>
<dbReference type="EMBL" id="CP137757">
    <property type="protein sequence ID" value="WPF24092.1"/>
    <property type="molecule type" value="Genomic_DNA"/>
</dbReference>
<evidence type="ECO:0000256" key="10">
    <source>
        <dbReference type="ARBA" id="ARBA00022989"/>
    </source>
</evidence>
<dbReference type="SUPFAM" id="SSF55804">
    <property type="entry name" value="Phoshotransferase/anion transport protein"/>
    <property type="match status" value="1"/>
</dbReference>
<dbReference type="RefSeq" id="WP_221923726.1">
    <property type="nucleotide sequence ID" value="NZ_CP137757.1"/>
</dbReference>
<evidence type="ECO:0000256" key="11">
    <source>
        <dbReference type="ARBA" id="ARBA00023136"/>
    </source>
</evidence>
<evidence type="ECO:0000256" key="13">
    <source>
        <dbReference type="SAM" id="Phobius"/>
    </source>
</evidence>
<dbReference type="AlphaFoldDB" id="A0AAU0PV23"/>
<dbReference type="SUPFAM" id="SSF52794">
    <property type="entry name" value="PTS system IIB component-like"/>
    <property type="match status" value="1"/>
</dbReference>
<feature type="transmembrane region" description="Helical" evidence="13">
    <location>
        <begin position="640"/>
        <end position="657"/>
    </location>
</feature>
<dbReference type="InterPro" id="IPR013011">
    <property type="entry name" value="PTS_EIIB_2"/>
</dbReference>
<dbReference type="InterPro" id="IPR013014">
    <property type="entry name" value="PTS_EIIC_2"/>
</dbReference>
<feature type="transmembrane region" description="Helical" evidence="13">
    <location>
        <begin position="601"/>
        <end position="620"/>
    </location>
</feature>
<dbReference type="PANTHER" id="PTHR30505">
    <property type="entry name" value="FRUCTOSE-LIKE PERMEASE"/>
    <property type="match status" value="1"/>
</dbReference>
<dbReference type="Proteomes" id="UP001174314">
    <property type="component" value="Chromosome"/>
</dbReference>
<feature type="domain" description="PTS EIIB type-2" evidence="15">
    <location>
        <begin position="236"/>
        <end position="332"/>
    </location>
</feature>
<dbReference type="InterPro" id="IPR050864">
    <property type="entry name" value="Bacterial_PTS_Sugar_Transport"/>
</dbReference>
<evidence type="ECO:0000256" key="4">
    <source>
        <dbReference type="ARBA" id="ARBA00022553"/>
    </source>
</evidence>
<dbReference type="PROSITE" id="PS51099">
    <property type="entry name" value="PTS_EIIB_TYPE_2"/>
    <property type="match status" value="1"/>
</dbReference>
<accession>A0AAU0PV23</accession>
<evidence type="ECO:0000256" key="8">
    <source>
        <dbReference type="ARBA" id="ARBA00022692"/>
    </source>
</evidence>
<gene>
    <name evidence="17" type="ORF">Q0N40_05795</name>
</gene>
<evidence type="ECO:0000256" key="5">
    <source>
        <dbReference type="ARBA" id="ARBA00022597"/>
    </source>
</evidence>
<dbReference type="GO" id="GO:0005886">
    <property type="term" value="C:plasma membrane"/>
    <property type="evidence" value="ECO:0007669"/>
    <property type="project" value="UniProtKB-SubCell"/>
</dbReference>
<keyword evidence="2" id="KW-0813">Transport</keyword>
<feature type="compositionally biased region" description="Polar residues" evidence="12">
    <location>
        <begin position="745"/>
        <end position="755"/>
    </location>
</feature>
<evidence type="ECO:0000256" key="12">
    <source>
        <dbReference type="SAM" id="MobiDB-lite"/>
    </source>
</evidence>
<feature type="transmembrane region" description="Helical" evidence="13">
    <location>
        <begin position="663"/>
        <end position="685"/>
    </location>
</feature>
<feature type="transmembrane region" description="Helical" evidence="13">
    <location>
        <begin position="374"/>
        <end position="394"/>
    </location>
</feature>
<evidence type="ECO:0000313" key="18">
    <source>
        <dbReference type="Proteomes" id="UP001174314"/>
    </source>
</evidence>
<feature type="transmembrane region" description="Helical" evidence="13">
    <location>
        <begin position="475"/>
        <end position="505"/>
    </location>
</feature>
<keyword evidence="11 13" id="KW-0472">Membrane</keyword>
<feature type="region of interest" description="Disordered" evidence="12">
    <location>
        <begin position="204"/>
        <end position="228"/>
    </location>
</feature>
<dbReference type="InterPro" id="IPR016152">
    <property type="entry name" value="PTrfase/Anion_transptr"/>
</dbReference>
<evidence type="ECO:0000313" key="17">
    <source>
        <dbReference type="EMBL" id="WPF24092.1"/>
    </source>
</evidence>
<dbReference type="KEGG" id="cpsk:Q0N40_05795"/>
<evidence type="ECO:0000256" key="9">
    <source>
        <dbReference type="ARBA" id="ARBA00022777"/>
    </source>
</evidence>
<feature type="domain" description="PTS EIIA type-2" evidence="14">
    <location>
        <begin position="33"/>
        <end position="178"/>
    </location>
</feature>